<feature type="domain" description="Glycosyl transferase family 1" evidence="2">
    <location>
        <begin position="192"/>
        <end position="352"/>
    </location>
</feature>
<protein>
    <submittedName>
        <fullName evidence="4">GDP-mannose-dependent alpha-mannosyltransferase</fullName>
        <ecNumber evidence="4">2.4.1.-</ecNumber>
    </submittedName>
</protein>
<evidence type="ECO:0000313" key="4">
    <source>
        <dbReference type="EMBL" id="QDU33839.1"/>
    </source>
</evidence>
<evidence type="ECO:0000313" key="5">
    <source>
        <dbReference type="Proteomes" id="UP000317369"/>
    </source>
</evidence>
<proteinExistence type="predicted"/>
<reference evidence="4 5" key="1">
    <citation type="submission" date="2019-02" db="EMBL/GenBank/DDBJ databases">
        <title>Deep-cultivation of Planctomycetes and their phenomic and genomic characterization uncovers novel biology.</title>
        <authorList>
            <person name="Wiegand S."/>
            <person name="Jogler M."/>
            <person name="Boedeker C."/>
            <person name="Pinto D."/>
            <person name="Vollmers J."/>
            <person name="Rivas-Marin E."/>
            <person name="Kohn T."/>
            <person name="Peeters S.H."/>
            <person name="Heuer A."/>
            <person name="Rast P."/>
            <person name="Oberbeckmann S."/>
            <person name="Bunk B."/>
            <person name="Jeske O."/>
            <person name="Meyerdierks A."/>
            <person name="Storesund J.E."/>
            <person name="Kallscheuer N."/>
            <person name="Luecker S."/>
            <person name="Lage O.M."/>
            <person name="Pohl T."/>
            <person name="Merkel B.J."/>
            <person name="Hornburger P."/>
            <person name="Mueller R.-W."/>
            <person name="Bruemmer F."/>
            <person name="Labrenz M."/>
            <person name="Spormann A.M."/>
            <person name="Op den Camp H."/>
            <person name="Overmann J."/>
            <person name="Amann R."/>
            <person name="Jetten M.S.M."/>
            <person name="Mascher T."/>
            <person name="Medema M.H."/>
            <person name="Devos D.P."/>
            <person name="Kaster A.-K."/>
            <person name="Ovreas L."/>
            <person name="Rohde M."/>
            <person name="Galperin M.Y."/>
            <person name="Jogler C."/>
        </authorList>
    </citation>
    <scope>NUCLEOTIDE SEQUENCE [LARGE SCALE GENOMIC DNA]</scope>
    <source>
        <strain evidence="4 5">KS4</strain>
    </source>
</reference>
<dbReference type="PANTHER" id="PTHR45947:SF3">
    <property type="entry name" value="SULFOQUINOVOSYL TRANSFERASE SQD2"/>
    <property type="match status" value="1"/>
</dbReference>
<dbReference type="InterPro" id="IPR050194">
    <property type="entry name" value="Glycosyltransferase_grp1"/>
</dbReference>
<dbReference type="OrthoDB" id="258796at2"/>
<evidence type="ECO:0000259" key="2">
    <source>
        <dbReference type="Pfam" id="PF00534"/>
    </source>
</evidence>
<dbReference type="EMBL" id="CP036425">
    <property type="protein sequence ID" value="QDU33839.1"/>
    <property type="molecule type" value="Genomic_DNA"/>
</dbReference>
<feature type="compositionally biased region" description="Basic residues" evidence="1">
    <location>
        <begin position="381"/>
        <end position="390"/>
    </location>
</feature>
<keyword evidence="4" id="KW-0328">Glycosyltransferase</keyword>
<dbReference type="PANTHER" id="PTHR45947">
    <property type="entry name" value="SULFOQUINOVOSYL TRANSFERASE SQD2"/>
    <property type="match status" value="1"/>
</dbReference>
<evidence type="ECO:0000259" key="3">
    <source>
        <dbReference type="Pfam" id="PF13439"/>
    </source>
</evidence>
<organism evidence="4 5">
    <name type="scientific">Poriferisphaera corsica</name>
    <dbReference type="NCBI Taxonomy" id="2528020"/>
    <lineage>
        <taxon>Bacteria</taxon>
        <taxon>Pseudomonadati</taxon>
        <taxon>Planctomycetota</taxon>
        <taxon>Phycisphaerae</taxon>
        <taxon>Phycisphaerales</taxon>
        <taxon>Phycisphaeraceae</taxon>
        <taxon>Poriferisphaera</taxon>
    </lineage>
</organism>
<dbReference type="GO" id="GO:0016757">
    <property type="term" value="F:glycosyltransferase activity"/>
    <property type="evidence" value="ECO:0007669"/>
    <property type="project" value="UniProtKB-KW"/>
</dbReference>
<dbReference type="Proteomes" id="UP000317369">
    <property type="component" value="Chromosome"/>
</dbReference>
<evidence type="ECO:0000256" key="1">
    <source>
        <dbReference type="SAM" id="MobiDB-lite"/>
    </source>
</evidence>
<dbReference type="InterPro" id="IPR001296">
    <property type="entry name" value="Glyco_trans_1"/>
</dbReference>
<dbReference type="Pfam" id="PF00534">
    <property type="entry name" value="Glycos_transf_1"/>
    <property type="match status" value="1"/>
</dbReference>
<dbReference type="SUPFAM" id="SSF53756">
    <property type="entry name" value="UDP-Glycosyltransferase/glycogen phosphorylase"/>
    <property type="match status" value="1"/>
</dbReference>
<keyword evidence="4" id="KW-0808">Transferase</keyword>
<feature type="domain" description="Glycosyltransferase subfamily 4-like N-terminal" evidence="3">
    <location>
        <begin position="14"/>
        <end position="182"/>
    </location>
</feature>
<dbReference type="EC" id="2.4.1.-" evidence="4"/>
<dbReference type="AlphaFoldDB" id="A0A517YUD6"/>
<gene>
    <name evidence="4" type="primary">mgtA</name>
    <name evidence="4" type="ORF">KS4_18970</name>
</gene>
<dbReference type="InterPro" id="IPR028098">
    <property type="entry name" value="Glyco_trans_4-like_N"/>
</dbReference>
<dbReference type="KEGG" id="pcor:KS4_18970"/>
<keyword evidence="5" id="KW-1185">Reference proteome</keyword>
<dbReference type="Gene3D" id="3.40.50.2000">
    <property type="entry name" value="Glycogen Phosphorylase B"/>
    <property type="match status" value="2"/>
</dbReference>
<sequence>MRAAIITETFPPEINGVALTVSKIVEGLLDRHHEIEIIRPKQHKGDIPSVSGHLEQVTVPGLPLPKYNGLKFGLPARRKLLNRWRYRRPDIVHIATEGPLGLTALWAAKRLEIPISSTFHTNFQTYTKHYGYAFLHQAAIKYLRYFHNATQATIVPSYDMRNILAKEHFLNLHVVGRGVDTNLFNPEQRNDHLRKSWGAADNEIVFICVSRIAEEKNIPVVIQTFQQISQVNLNAKLVLVGDGPARKTLQKRYPNVIFVGMKRDQELAQHYASADVFLFASNTETFGNVITEALASGLAVVAYNYAATSMHITHNHNGLAPELDNTEQFTSESFRLASNPELIQTLRQNAAKYALQLSWSSIVNQIENIFNSVIATETKSQAKHISPKHRPLPDDPQSCIKPIK</sequence>
<name>A0A517YUD6_9BACT</name>
<accession>A0A517YUD6</accession>
<dbReference type="RefSeq" id="WP_145077206.1">
    <property type="nucleotide sequence ID" value="NZ_CP036425.1"/>
</dbReference>
<dbReference type="CDD" id="cd03814">
    <property type="entry name" value="GT4-like"/>
    <property type="match status" value="1"/>
</dbReference>
<feature type="region of interest" description="Disordered" evidence="1">
    <location>
        <begin position="381"/>
        <end position="404"/>
    </location>
</feature>
<dbReference type="Pfam" id="PF13439">
    <property type="entry name" value="Glyco_transf_4"/>
    <property type="match status" value="1"/>
</dbReference>